<dbReference type="NCBIfam" id="NF010189">
    <property type="entry name" value="PRK13668.1"/>
    <property type="match status" value="1"/>
</dbReference>
<gene>
    <name evidence="2" type="ORF">GH741_08995</name>
</gene>
<dbReference type="Pfam" id="PF07285">
    <property type="entry name" value="DUF1444"/>
    <property type="match status" value="1"/>
</dbReference>
<evidence type="ECO:0000313" key="3">
    <source>
        <dbReference type="Proteomes" id="UP000799092"/>
    </source>
</evidence>
<comment type="similarity">
    <text evidence="1">Belongs to the UPF0354 family.</text>
</comment>
<dbReference type="PIRSF" id="PIRSF012562">
    <property type="entry name" value="UCP012562"/>
    <property type="match status" value="1"/>
</dbReference>
<evidence type="ECO:0000313" key="2">
    <source>
        <dbReference type="EMBL" id="MRH42820.1"/>
    </source>
</evidence>
<dbReference type="HAMAP" id="MF_01548">
    <property type="entry name" value="UPF0354"/>
    <property type="match status" value="1"/>
</dbReference>
<sequence>MKMTSIKMKNILDERLKNPDWHTSFNRDKDIFRVEWKDTRQGISITIPNVIAKYEQKGEEALEDLEYHIKEALKIMNETHELTGEEKSIYPVIRSTSFPTKTKKGLKLVYSEHTAETRIYYALDLGKTYKLIDEEMLKKESWTMERIREISIFNVRSLPSNLKQDRVADNDFYFMSSQDGYDASRILNESLLEEMKANSKGDLAVAVPHQDVLIIADIQNDMGYDILAQMMMKFFAEGRVPITSLPFIYENKKLEPIFILAKNKPTNQSEPRREE</sequence>
<dbReference type="Proteomes" id="UP000799092">
    <property type="component" value="Unassembled WGS sequence"/>
</dbReference>
<dbReference type="InterPro" id="IPR010838">
    <property type="entry name" value="DUF1444"/>
</dbReference>
<comment type="caution">
    <text evidence="2">The sequence shown here is derived from an EMBL/GenBank/DDBJ whole genome shotgun (WGS) entry which is preliminary data.</text>
</comment>
<name>A0A6A8DC04_9BACI</name>
<evidence type="ECO:0000256" key="1">
    <source>
        <dbReference type="HAMAP-Rule" id="MF_01548"/>
    </source>
</evidence>
<protein>
    <recommendedName>
        <fullName evidence="1">UPF0354 protein GH741_08995</fullName>
    </recommendedName>
</protein>
<reference evidence="2" key="1">
    <citation type="submission" date="2019-11" db="EMBL/GenBank/DDBJ databases">
        <authorList>
            <person name="Li J."/>
        </authorList>
    </citation>
    <scope>NUCLEOTIDE SEQUENCE</scope>
    <source>
        <strain evidence="2">B6B</strain>
    </source>
</reference>
<dbReference type="AlphaFoldDB" id="A0A6A8DC04"/>
<proteinExistence type="inferred from homology"/>
<keyword evidence="3" id="KW-1185">Reference proteome</keyword>
<organism evidence="2 3">
    <name type="scientific">Aquibacillus halophilus</name>
    <dbReference type="NCBI Taxonomy" id="930132"/>
    <lineage>
        <taxon>Bacteria</taxon>
        <taxon>Bacillati</taxon>
        <taxon>Bacillota</taxon>
        <taxon>Bacilli</taxon>
        <taxon>Bacillales</taxon>
        <taxon>Bacillaceae</taxon>
        <taxon>Aquibacillus</taxon>
    </lineage>
</organism>
<dbReference type="RefSeq" id="WP_153736466.1">
    <property type="nucleotide sequence ID" value="NZ_WJNG01000007.1"/>
</dbReference>
<dbReference type="EMBL" id="WJNG01000007">
    <property type="protein sequence ID" value="MRH42820.1"/>
    <property type="molecule type" value="Genomic_DNA"/>
</dbReference>
<accession>A0A6A8DC04</accession>
<dbReference type="OrthoDB" id="154553at2"/>